<gene>
    <name evidence="1" type="ORF">A0J61_02607</name>
</gene>
<dbReference type="InParanoid" id="A0A1C7NQ24"/>
<dbReference type="PANTHER" id="PTHR37331:SF1">
    <property type="entry name" value="YALI0F11671P"/>
    <property type="match status" value="1"/>
</dbReference>
<name>A0A1C7NQ24_9FUNG</name>
<protein>
    <submittedName>
        <fullName evidence="1">Uncharacterized protein</fullName>
    </submittedName>
</protein>
<dbReference type="STRING" id="101091.A0A1C7NQ24"/>
<keyword evidence="2" id="KW-1185">Reference proteome</keyword>
<dbReference type="Proteomes" id="UP000093000">
    <property type="component" value="Unassembled WGS sequence"/>
</dbReference>
<sequence>MLSSLKKTFLSTSLLSRSFSVSTSQLKGISLSSHPYIHTHLVSKGYAVSYVSSEDVNNKLDNLSSDVIIGWTQEKDAVDPANFVENAKFVDFMTKVFKENIHKINDPNLKALADWQKEGWLHVGDERNPPPWGRINFPEDIIGSVQLQNGTIKEGTYEPMPTHRMVTNNGLFQLSEPLTKCIIDAAKKHAFKSS</sequence>
<reference evidence="1 2" key="1">
    <citation type="submission" date="2016-03" db="EMBL/GenBank/DDBJ databases">
        <title>Choanephora cucurbitarum.</title>
        <authorList>
            <person name="Min B."/>
            <person name="Park H."/>
            <person name="Park J.-H."/>
            <person name="Shin H.-D."/>
            <person name="Choi I.-G."/>
        </authorList>
    </citation>
    <scope>NUCLEOTIDE SEQUENCE [LARGE SCALE GENOMIC DNA]</scope>
    <source>
        <strain evidence="1 2">KUS-F28377</strain>
    </source>
</reference>
<proteinExistence type="predicted"/>
<dbReference type="EMBL" id="LUGH01000100">
    <property type="protein sequence ID" value="OBZ89354.1"/>
    <property type="molecule type" value="Genomic_DNA"/>
</dbReference>
<comment type="caution">
    <text evidence="1">The sequence shown here is derived from an EMBL/GenBank/DDBJ whole genome shotgun (WGS) entry which is preliminary data.</text>
</comment>
<evidence type="ECO:0000313" key="2">
    <source>
        <dbReference type="Proteomes" id="UP000093000"/>
    </source>
</evidence>
<dbReference type="PANTHER" id="PTHR37331">
    <property type="entry name" value="YALI0F11671P"/>
    <property type="match status" value="1"/>
</dbReference>
<dbReference type="OrthoDB" id="5397701at2759"/>
<accession>A0A1C7NQ24</accession>
<evidence type="ECO:0000313" key="1">
    <source>
        <dbReference type="EMBL" id="OBZ89354.1"/>
    </source>
</evidence>
<organism evidence="1 2">
    <name type="scientific">Choanephora cucurbitarum</name>
    <dbReference type="NCBI Taxonomy" id="101091"/>
    <lineage>
        <taxon>Eukaryota</taxon>
        <taxon>Fungi</taxon>
        <taxon>Fungi incertae sedis</taxon>
        <taxon>Mucoromycota</taxon>
        <taxon>Mucoromycotina</taxon>
        <taxon>Mucoromycetes</taxon>
        <taxon>Mucorales</taxon>
        <taxon>Mucorineae</taxon>
        <taxon>Choanephoraceae</taxon>
        <taxon>Choanephoroideae</taxon>
        <taxon>Choanephora</taxon>
    </lineage>
</organism>
<dbReference type="AlphaFoldDB" id="A0A1C7NQ24"/>